<comment type="caution">
    <text evidence="2">The sequence shown here is derived from an EMBL/GenBank/DDBJ whole genome shotgun (WGS) entry which is preliminary data.</text>
</comment>
<keyword evidence="3" id="KW-1185">Reference proteome</keyword>
<evidence type="ECO:0000313" key="3">
    <source>
        <dbReference type="Proteomes" id="UP000694480"/>
    </source>
</evidence>
<dbReference type="PANTHER" id="PTHR44749">
    <property type="entry name" value="SUPPRESSOR OF RPS4-RLD 1"/>
    <property type="match status" value="1"/>
</dbReference>
<dbReference type="Pfam" id="PF13432">
    <property type="entry name" value="TPR_16"/>
    <property type="match status" value="2"/>
</dbReference>
<evidence type="ECO:0000313" key="2">
    <source>
        <dbReference type="EMBL" id="MBF5027917.1"/>
    </source>
</evidence>
<dbReference type="Pfam" id="PF13174">
    <property type="entry name" value="TPR_6"/>
    <property type="match status" value="1"/>
</dbReference>
<dbReference type="EMBL" id="JADKYY010000012">
    <property type="protein sequence ID" value="MBF5027917.1"/>
    <property type="molecule type" value="Genomic_DNA"/>
</dbReference>
<feature type="repeat" description="TPR" evidence="1">
    <location>
        <begin position="265"/>
        <end position="298"/>
    </location>
</feature>
<reference evidence="2" key="1">
    <citation type="submission" date="2020-11" db="EMBL/GenBank/DDBJ databases">
        <title>Genome seq and assembly of Planobacterium sp.</title>
        <authorList>
            <person name="Chhetri G."/>
        </authorList>
    </citation>
    <scope>NUCLEOTIDE SEQUENCE</scope>
    <source>
        <strain evidence="2">GCR5</strain>
    </source>
</reference>
<dbReference type="Gene3D" id="1.25.40.10">
    <property type="entry name" value="Tetratricopeptide repeat domain"/>
    <property type="match status" value="3"/>
</dbReference>
<protein>
    <submittedName>
        <fullName evidence="2">Tetratricopeptide repeat protein</fullName>
    </submittedName>
</protein>
<dbReference type="Pfam" id="PF13181">
    <property type="entry name" value="TPR_8"/>
    <property type="match status" value="1"/>
</dbReference>
<sequence length="456" mass="53002">MEEFFENELAQRFEQMIEEGEHLYFDSGEIEDIIIYYLELGDISYAHMAVKYGLSIHPSSLEIKIKQFEVLLEQEDYTTARALMEELRESSMESTDYLVCCAKYYSNLGNPRRAIEYCQLALATEEEENFLHNFMGDEYVNLGDPFNALKHYQNALKADPQDDYALENTMLCYQDLKKPSEALAFLDTYLDEFPFSETAWHEHGQFHFNSKNYEQAIRSFDYLIAINSSAVGVYANKAACYEALGQFAKAIEVYQEMLELEYTKAFTYYKIGLCYKELKKLPQALGAFQKAVIEDPQFYLALMEQSYLYEELGAMREALHFASEAALLNAGNLDYQKRLAFLYIDAGRFEESLRCLQTLVREEPQRFYNWYAYTEVLMLVGEFEKALEVLIEALRLHSRAELYYQLGHCYHQLKAPAKGVQALEKALELDASLIQDMESKYPYIQSAVLKTKSKKK</sequence>
<gene>
    <name evidence="2" type="ORF">IC612_08920</name>
</gene>
<evidence type="ECO:0000256" key="1">
    <source>
        <dbReference type="PROSITE-ProRule" id="PRU00339"/>
    </source>
</evidence>
<dbReference type="SUPFAM" id="SSF48452">
    <property type="entry name" value="TPR-like"/>
    <property type="match status" value="3"/>
</dbReference>
<dbReference type="InterPro" id="IPR011990">
    <property type="entry name" value="TPR-like_helical_dom_sf"/>
</dbReference>
<organism evidence="2 3">
    <name type="scientific">Planobacterium oryzisoli</name>
    <dbReference type="NCBI Taxonomy" id="2771435"/>
    <lineage>
        <taxon>Bacteria</taxon>
        <taxon>Pseudomonadati</taxon>
        <taxon>Bacteroidota</taxon>
        <taxon>Flavobacteriia</taxon>
        <taxon>Flavobacteriales</taxon>
        <taxon>Weeksellaceae</taxon>
        <taxon>Chryseobacterium group</taxon>
        <taxon>Chryseobacterium</taxon>
    </lineage>
</organism>
<name>A0A930YWV9_9FLAO</name>
<feature type="repeat" description="TPR" evidence="1">
    <location>
        <begin position="197"/>
        <end position="230"/>
    </location>
</feature>
<dbReference type="Proteomes" id="UP000694480">
    <property type="component" value="Unassembled WGS sequence"/>
</dbReference>
<feature type="repeat" description="TPR" evidence="1">
    <location>
        <begin position="231"/>
        <end position="264"/>
    </location>
</feature>
<dbReference type="GO" id="GO:0045892">
    <property type="term" value="P:negative regulation of DNA-templated transcription"/>
    <property type="evidence" value="ECO:0007669"/>
    <property type="project" value="InterPro"/>
</dbReference>
<feature type="repeat" description="TPR" evidence="1">
    <location>
        <begin position="400"/>
        <end position="433"/>
    </location>
</feature>
<dbReference type="PANTHER" id="PTHR44749:SF1">
    <property type="entry name" value="TETRATRICOPEPTIDE-LIKE HELICAL DOMAIN-CONTAINING PROTEIN"/>
    <property type="match status" value="1"/>
</dbReference>
<dbReference type="AlphaFoldDB" id="A0A930YWV9"/>
<dbReference type="PROSITE" id="PS50005">
    <property type="entry name" value="TPR"/>
    <property type="match status" value="5"/>
</dbReference>
<feature type="repeat" description="TPR" evidence="1">
    <location>
        <begin position="129"/>
        <end position="162"/>
    </location>
</feature>
<proteinExistence type="predicted"/>
<dbReference type="InterPro" id="IPR044650">
    <property type="entry name" value="SRFR1-like"/>
</dbReference>
<dbReference type="RefSeq" id="WP_194739843.1">
    <property type="nucleotide sequence ID" value="NZ_JADKYY010000012.1"/>
</dbReference>
<keyword evidence="1" id="KW-0802">TPR repeat</keyword>
<dbReference type="SMART" id="SM00028">
    <property type="entry name" value="TPR"/>
    <property type="match status" value="8"/>
</dbReference>
<accession>A0A930YWV9</accession>
<dbReference type="InterPro" id="IPR019734">
    <property type="entry name" value="TPR_rpt"/>
</dbReference>